<evidence type="ECO:0000313" key="2">
    <source>
        <dbReference type="WBParaSite" id="BXY_1420300.1"/>
    </source>
</evidence>
<organism evidence="1 2">
    <name type="scientific">Bursaphelenchus xylophilus</name>
    <name type="common">Pinewood nematode worm</name>
    <name type="synonym">Aphelenchoides xylophilus</name>
    <dbReference type="NCBI Taxonomy" id="6326"/>
    <lineage>
        <taxon>Eukaryota</taxon>
        <taxon>Metazoa</taxon>
        <taxon>Ecdysozoa</taxon>
        <taxon>Nematoda</taxon>
        <taxon>Chromadorea</taxon>
        <taxon>Rhabditida</taxon>
        <taxon>Tylenchina</taxon>
        <taxon>Tylenchomorpha</taxon>
        <taxon>Aphelenchoidea</taxon>
        <taxon>Aphelenchoididae</taxon>
        <taxon>Bursaphelenchus</taxon>
    </lineage>
</organism>
<sequence>MSNNSSLCSGESGLSGVYSEYDRQFSAEDEKKVRRSVSQAVRIYLRASQASARLKIKVDFANAEAIRHSMVIYRPPIVEFQLDQVELNSAVTDKNNSNATLKYVNSMTTIDDEYSISSEAAGPVGSISEDLLNGKPQKRVQVGGGLLDLIK</sequence>
<evidence type="ECO:0000313" key="1">
    <source>
        <dbReference type="Proteomes" id="UP000095284"/>
    </source>
</evidence>
<proteinExistence type="predicted"/>
<dbReference type="AlphaFoldDB" id="A0A1I7SMB9"/>
<accession>A0A1I7SMB9</accession>
<dbReference type="WBParaSite" id="BXY_1420300.1">
    <property type="protein sequence ID" value="BXY_1420300.1"/>
    <property type="gene ID" value="BXY_1420300"/>
</dbReference>
<name>A0A1I7SMB9_BURXY</name>
<dbReference type="Proteomes" id="UP000095284">
    <property type="component" value="Unplaced"/>
</dbReference>
<protein>
    <submittedName>
        <fullName evidence="2">Structural protein</fullName>
    </submittedName>
</protein>
<reference evidence="2" key="1">
    <citation type="submission" date="2016-11" db="UniProtKB">
        <authorList>
            <consortium name="WormBaseParasite"/>
        </authorList>
    </citation>
    <scope>IDENTIFICATION</scope>
</reference>